<dbReference type="GeneID" id="26810877"/>
<dbReference type="Proteomes" id="UP000037505">
    <property type="component" value="Unassembled WGS sequence"/>
</dbReference>
<reference evidence="2 3" key="1">
    <citation type="submission" date="2014-06" db="EMBL/GenBank/DDBJ databases">
        <title>The Genome of the Aflatoxigenic Filamentous Fungus Aspergillus nomius.</title>
        <authorList>
            <person name="Moore M.G."/>
            <person name="Shannon B.M."/>
            <person name="Brian M.M."/>
        </authorList>
    </citation>
    <scope>NUCLEOTIDE SEQUENCE [LARGE SCALE GENOMIC DNA]</scope>
    <source>
        <strain evidence="2 3">NRRL 13137</strain>
    </source>
</reference>
<accession>A0A0L1IRH1</accession>
<comment type="caution">
    <text evidence="2">The sequence shown here is derived from an EMBL/GenBank/DDBJ whole genome shotgun (WGS) entry which is preliminary data.</text>
</comment>
<evidence type="ECO:0000313" key="2">
    <source>
        <dbReference type="EMBL" id="KNG81808.1"/>
    </source>
</evidence>
<evidence type="ECO:0000259" key="1">
    <source>
        <dbReference type="Pfam" id="PF20150"/>
    </source>
</evidence>
<evidence type="ECO:0000313" key="3">
    <source>
        <dbReference type="Proteomes" id="UP000037505"/>
    </source>
</evidence>
<dbReference type="OrthoDB" id="3546385at2759"/>
<proteinExistence type="predicted"/>
<feature type="domain" description="2EXR" evidence="1">
    <location>
        <begin position="6"/>
        <end position="126"/>
    </location>
</feature>
<dbReference type="AlphaFoldDB" id="A0A0L1IRH1"/>
<dbReference type="Pfam" id="PF20150">
    <property type="entry name" value="2EXR"/>
    <property type="match status" value="1"/>
</dbReference>
<gene>
    <name evidence="2" type="ORF">ANOM_009073</name>
</gene>
<keyword evidence="3" id="KW-1185">Reference proteome</keyword>
<dbReference type="RefSeq" id="XP_015402731.1">
    <property type="nucleotide sequence ID" value="XM_015554329.1"/>
</dbReference>
<protein>
    <recommendedName>
        <fullName evidence="1">2EXR domain-containing protein</fullName>
    </recommendedName>
</protein>
<sequence>MVTALFTLFPNLPPELRHQIWRYALPDKIRQALYVYQADCLKLKRLKEGNRYYMNSDAGLDLLSEWCPYLLDPNPIKVEVPLLFVSSEARGITLAWMRGQGLKIHSYKAGQAPIAIRPFDPEHDTLYIPYDYWGGFLDYTLLSLAQYDEIYNYDLLGLKRIAVSEGLILDQERISETWLLYCGLEKVFIIPDAQSDMQPEEHGRKVKGRLELHDIQGPMRFWNNDRGCFEWENSADAGDETLKTAMEKACDGLDEWLQNGEKTFEVRAASVVRK</sequence>
<dbReference type="InterPro" id="IPR045518">
    <property type="entry name" value="2EXR"/>
</dbReference>
<name>A0A0L1IRH1_ASPN3</name>
<organism evidence="2 3">
    <name type="scientific">Aspergillus nomiae NRRL (strain ATCC 15546 / NRRL 13137 / CBS 260.88 / M93)</name>
    <dbReference type="NCBI Taxonomy" id="1509407"/>
    <lineage>
        <taxon>Eukaryota</taxon>
        <taxon>Fungi</taxon>
        <taxon>Dikarya</taxon>
        <taxon>Ascomycota</taxon>
        <taxon>Pezizomycotina</taxon>
        <taxon>Eurotiomycetes</taxon>
        <taxon>Eurotiomycetidae</taxon>
        <taxon>Eurotiales</taxon>
        <taxon>Aspergillaceae</taxon>
        <taxon>Aspergillus</taxon>
        <taxon>Aspergillus subgen. Circumdati</taxon>
    </lineage>
</organism>
<dbReference type="EMBL" id="JNOM01000408">
    <property type="protein sequence ID" value="KNG81808.1"/>
    <property type="molecule type" value="Genomic_DNA"/>
</dbReference>